<keyword evidence="3" id="KW-1185">Reference proteome</keyword>
<sequence>MDDKTKLIKMLLKSLAGSFDVVEDYEYCGQVFPGYGEFHESGSKYVLSKKAELWKVEADEHMFFQTFENLDVDALNDELEFMKEKGFEKVNARPDHMSTAITIVCVCDNADDEAKKAAKHAKHRKNYKLSFWGWADLRVVVVDLANKDVVTNAFAKHLAKFVKPNLELL</sequence>
<dbReference type="AlphaFoldDB" id="A0AA43RJF0"/>
<evidence type="ECO:0000259" key="1">
    <source>
        <dbReference type="Pfam" id="PF26226"/>
    </source>
</evidence>
<dbReference type="InterPro" id="IPR058365">
    <property type="entry name" value="DUF8052"/>
</dbReference>
<name>A0AA43RJF0_9ACTN</name>
<evidence type="ECO:0000313" key="3">
    <source>
        <dbReference type="Proteomes" id="UP001168575"/>
    </source>
</evidence>
<comment type="caution">
    <text evidence="2">The sequence shown here is derived from an EMBL/GenBank/DDBJ whole genome shotgun (WGS) entry which is preliminary data.</text>
</comment>
<feature type="domain" description="DUF8052" evidence="1">
    <location>
        <begin position="4"/>
        <end position="163"/>
    </location>
</feature>
<protein>
    <recommendedName>
        <fullName evidence="1">DUF8052 domain-containing protein</fullName>
    </recommendedName>
</protein>
<organism evidence="2 3">
    <name type="scientific">Phoenicibacter congonensis</name>
    <dbReference type="NCBI Taxonomy" id="1944646"/>
    <lineage>
        <taxon>Bacteria</taxon>
        <taxon>Bacillati</taxon>
        <taxon>Actinomycetota</taxon>
        <taxon>Coriobacteriia</taxon>
        <taxon>Eggerthellales</taxon>
        <taxon>Eggerthellaceae</taxon>
        <taxon>Phoenicibacter</taxon>
    </lineage>
</organism>
<reference evidence="2" key="1">
    <citation type="submission" date="2023-07" db="EMBL/GenBank/DDBJ databases">
        <title>Between Cages and Wild: Unraveling the Impact of Captivity on Animal Microbiomes and Antimicrobial Resistance.</title>
        <authorList>
            <person name="Schmartz G.P."/>
            <person name="Rehner J."/>
            <person name="Schuff M.J."/>
            <person name="Becker S.L."/>
            <person name="Kravczyk M."/>
            <person name="Gurevich A."/>
            <person name="Francke R."/>
            <person name="Mueller R."/>
            <person name="Keller V."/>
            <person name="Keller A."/>
        </authorList>
    </citation>
    <scope>NUCLEOTIDE SEQUENCE</scope>
    <source>
        <strain evidence="2">S12M_St_49</strain>
    </source>
</reference>
<dbReference type="EMBL" id="JAUMVS010000372">
    <property type="protein sequence ID" value="MDO4842919.1"/>
    <property type="molecule type" value="Genomic_DNA"/>
</dbReference>
<dbReference type="Proteomes" id="UP001168575">
    <property type="component" value="Unassembled WGS sequence"/>
</dbReference>
<dbReference type="Pfam" id="PF26226">
    <property type="entry name" value="DUF8052"/>
    <property type="match status" value="1"/>
</dbReference>
<gene>
    <name evidence="2" type="ORF">Q3982_09610</name>
</gene>
<evidence type="ECO:0000313" key="2">
    <source>
        <dbReference type="EMBL" id="MDO4842919.1"/>
    </source>
</evidence>
<accession>A0AA43RJF0</accession>
<proteinExistence type="predicted"/>